<reference evidence="4" key="2">
    <citation type="submission" date="2025-08" db="UniProtKB">
        <authorList>
            <consortium name="Ensembl"/>
        </authorList>
    </citation>
    <scope>IDENTIFICATION</scope>
</reference>
<dbReference type="PANTHER" id="PTHR11188:SF135">
    <property type="entry name" value="ARRESTIN DOMAIN CONTAINING 3-LIKE-RELATED"/>
    <property type="match status" value="1"/>
</dbReference>
<dbReference type="Ensembl" id="ENSMMDT00005025843.1">
    <property type="protein sequence ID" value="ENSMMDP00005025308.1"/>
    <property type="gene ID" value="ENSMMDG00005012119.1"/>
</dbReference>
<feature type="domain" description="Arrestin C-terminal-like" evidence="3">
    <location>
        <begin position="177"/>
        <end position="308"/>
    </location>
</feature>
<proteinExistence type="inferred from homology"/>
<protein>
    <recommendedName>
        <fullName evidence="3">Arrestin C-terminal-like domain-containing protein</fullName>
    </recommendedName>
</protein>
<keyword evidence="5" id="KW-1185">Reference proteome</keyword>
<sequence>MPSTKDFSLVYDALNSAGTFSEGDTLTGKVIFTLGKDTKVKNLFVKVKGDANVRWTEGSGDDQTTYSAHRRYFKLKQYLIQQGKPREATILSLADTTLPKGVHRFNFRFKIPMSDMPSSFKGIHGKIVYMLEAKLSRSWHMDKTVQTELNFVSRSYPSTGQQMPQVGSVGKELGLISKGMVQMTATIDRGACFSGETVTVVVKVNNSSSKKVTPKFILNQKVVYYAKGSTNSSKKTVCAMMADAIAPKTEKTLTCPMKIPLNQAQTINNCDILTVNYYLKVYLDISFAFDPEVNFLLVILPPGATVPLQPFGAVGGAVGPNPPGAFGGPSNSDFPPPFVPAVPYPVPPGPGADGYPAAPGPAQPSHMRGGYSNQMPQPASSYGPLAPAVPSQSVHNPFPSAPPVFQQGEAPPSYVSIFPTSNEPHTLSNT</sequence>
<evidence type="ECO:0000313" key="4">
    <source>
        <dbReference type="Ensembl" id="ENSMMDP00005025308.1"/>
    </source>
</evidence>
<dbReference type="SMART" id="SM01017">
    <property type="entry name" value="Arrestin_C"/>
    <property type="match status" value="1"/>
</dbReference>
<dbReference type="GO" id="GO:0007399">
    <property type="term" value="P:nervous system development"/>
    <property type="evidence" value="ECO:0007669"/>
    <property type="project" value="UniProtKB-ARBA"/>
</dbReference>
<dbReference type="GO" id="GO:0005886">
    <property type="term" value="C:plasma membrane"/>
    <property type="evidence" value="ECO:0007669"/>
    <property type="project" value="TreeGrafter"/>
</dbReference>
<dbReference type="InterPro" id="IPR011022">
    <property type="entry name" value="Arrestin_C-like"/>
</dbReference>
<gene>
    <name evidence="4" type="primary">LOC115364634</name>
</gene>
<dbReference type="InterPro" id="IPR050357">
    <property type="entry name" value="Arrestin_domain-protein"/>
</dbReference>
<name>A0A667YFT9_9TELE</name>
<comment type="similarity">
    <text evidence="1">Belongs to the arrestin family.</text>
</comment>
<evidence type="ECO:0000313" key="5">
    <source>
        <dbReference type="Proteomes" id="UP000472263"/>
    </source>
</evidence>
<feature type="region of interest" description="Disordered" evidence="2">
    <location>
        <begin position="350"/>
        <end position="430"/>
    </location>
</feature>
<accession>A0A667YFT9</accession>
<feature type="compositionally biased region" description="Polar residues" evidence="2">
    <location>
        <begin position="418"/>
        <end position="430"/>
    </location>
</feature>
<dbReference type="Pfam" id="PF00339">
    <property type="entry name" value="Arrestin_N"/>
    <property type="match status" value="1"/>
</dbReference>
<dbReference type="SUPFAM" id="SSF81296">
    <property type="entry name" value="E set domains"/>
    <property type="match status" value="2"/>
</dbReference>
<dbReference type="Pfam" id="PF02752">
    <property type="entry name" value="Arrestin_C"/>
    <property type="match status" value="1"/>
</dbReference>
<dbReference type="Gene3D" id="2.60.40.640">
    <property type="match status" value="2"/>
</dbReference>
<dbReference type="GO" id="GO:0015031">
    <property type="term" value="P:protein transport"/>
    <property type="evidence" value="ECO:0007669"/>
    <property type="project" value="TreeGrafter"/>
</dbReference>
<dbReference type="InParanoid" id="A0A667YFT9"/>
<dbReference type="GeneTree" id="ENSGT00940000164012"/>
<dbReference type="AlphaFoldDB" id="A0A667YFT9"/>
<organism evidence="4 5">
    <name type="scientific">Myripristis murdjan</name>
    <name type="common">pinecone soldierfish</name>
    <dbReference type="NCBI Taxonomy" id="586833"/>
    <lineage>
        <taxon>Eukaryota</taxon>
        <taxon>Metazoa</taxon>
        <taxon>Chordata</taxon>
        <taxon>Craniata</taxon>
        <taxon>Vertebrata</taxon>
        <taxon>Euteleostomi</taxon>
        <taxon>Actinopterygii</taxon>
        <taxon>Neopterygii</taxon>
        <taxon>Teleostei</taxon>
        <taxon>Neoteleostei</taxon>
        <taxon>Acanthomorphata</taxon>
        <taxon>Holocentriformes</taxon>
        <taxon>Holocentridae</taxon>
        <taxon>Myripristis</taxon>
    </lineage>
</organism>
<evidence type="ECO:0000256" key="2">
    <source>
        <dbReference type="SAM" id="MobiDB-lite"/>
    </source>
</evidence>
<reference evidence="4" key="3">
    <citation type="submission" date="2025-09" db="UniProtKB">
        <authorList>
            <consortium name="Ensembl"/>
        </authorList>
    </citation>
    <scope>IDENTIFICATION</scope>
</reference>
<dbReference type="InterPro" id="IPR011021">
    <property type="entry name" value="Arrestin-like_N"/>
</dbReference>
<dbReference type="InterPro" id="IPR014756">
    <property type="entry name" value="Ig_E-set"/>
</dbReference>
<dbReference type="Proteomes" id="UP000472263">
    <property type="component" value="Chromosome 9"/>
</dbReference>
<evidence type="ECO:0000259" key="3">
    <source>
        <dbReference type="SMART" id="SM01017"/>
    </source>
</evidence>
<feature type="compositionally biased region" description="Polar residues" evidence="2">
    <location>
        <begin position="371"/>
        <end position="380"/>
    </location>
</feature>
<dbReference type="InterPro" id="IPR014752">
    <property type="entry name" value="Arrestin-like_C"/>
</dbReference>
<dbReference type="GO" id="GO:0005737">
    <property type="term" value="C:cytoplasm"/>
    <property type="evidence" value="ECO:0007669"/>
    <property type="project" value="TreeGrafter"/>
</dbReference>
<reference evidence="4" key="1">
    <citation type="submission" date="2019-06" db="EMBL/GenBank/DDBJ databases">
        <authorList>
            <consortium name="Wellcome Sanger Institute Data Sharing"/>
        </authorList>
    </citation>
    <scope>NUCLEOTIDE SEQUENCE [LARGE SCALE GENOMIC DNA]</scope>
</reference>
<evidence type="ECO:0000256" key="1">
    <source>
        <dbReference type="ARBA" id="ARBA00005298"/>
    </source>
</evidence>
<dbReference type="PANTHER" id="PTHR11188">
    <property type="entry name" value="ARRESTIN DOMAIN CONTAINING PROTEIN"/>
    <property type="match status" value="1"/>
</dbReference>